<dbReference type="Pfam" id="PF02837">
    <property type="entry name" value="Glyco_hydro_2_N"/>
    <property type="match status" value="1"/>
</dbReference>
<dbReference type="InterPro" id="IPR006104">
    <property type="entry name" value="Glyco_hydro_2_N"/>
</dbReference>
<dbReference type="GO" id="GO:0005975">
    <property type="term" value="P:carbohydrate metabolic process"/>
    <property type="evidence" value="ECO:0007669"/>
    <property type="project" value="InterPro"/>
</dbReference>
<accession>A0A178IL91</accession>
<dbReference type="PRINTS" id="PR00132">
    <property type="entry name" value="GLHYDRLASE2"/>
</dbReference>
<dbReference type="STRING" id="1184151.AW736_09600"/>
<evidence type="ECO:0000256" key="3">
    <source>
        <dbReference type="ARBA" id="ARBA00023295"/>
    </source>
</evidence>
<evidence type="ECO:0000259" key="5">
    <source>
        <dbReference type="Pfam" id="PF02836"/>
    </source>
</evidence>
<evidence type="ECO:0000313" key="7">
    <source>
        <dbReference type="EMBL" id="OAM90035.1"/>
    </source>
</evidence>
<evidence type="ECO:0000256" key="1">
    <source>
        <dbReference type="ARBA" id="ARBA00007401"/>
    </source>
</evidence>
<dbReference type="InterPro" id="IPR051913">
    <property type="entry name" value="GH2_Domain-Containing"/>
</dbReference>
<dbReference type="Gene3D" id="2.60.120.260">
    <property type="entry name" value="Galactose-binding domain-like"/>
    <property type="match status" value="1"/>
</dbReference>
<dbReference type="InterPro" id="IPR006103">
    <property type="entry name" value="Glyco_hydro_2_cat"/>
</dbReference>
<organism evidence="7 8">
    <name type="scientific">Termitidicoccus mucosus</name>
    <dbReference type="NCBI Taxonomy" id="1184151"/>
    <lineage>
        <taxon>Bacteria</taxon>
        <taxon>Pseudomonadati</taxon>
        <taxon>Verrucomicrobiota</taxon>
        <taxon>Opitutia</taxon>
        <taxon>Opitutales</taxon>
        <taxon>Opitutaceae</taxon>
        <taxon>Termitidicoccus</taxon>
    </lineage>
</organism>
<dbReference type="PANTHER" id="PTHR42732:SF1">
    <property type="entry name" value="BETA-MANNOSIDASE"/>
    <property type="match status" value="1"/>
</dbReference>
<dbReference type="InterPro" id="IPR013783">
    <property type="entry name" value="Ig-like_fold"/>
</dbReference>
<evidence type="ECO:0000313" key="8">
    <source>
        <dbReference type="Proteomes" id="UP000078486"/>
    </source>
</evidence>
<feature type="domain" description="Glycosyl hydrolases family 2 sugar binding" evidence="6">
    <location>
        <begin position="63"/>
        <end position="232"/>
    </location>
</feature>
<proteinExistence type="inferred from homology"/>
<dbReference type="Pfam" id="PF02836">
    <property type="entry name" value="Glyco_hydro_2_C"/>
    <property type="match status" value="1"/>
</dbReference>
<dbReference type="SUPFAM" id="SSF49785">
    <property type="entry name" value="Galactose-binding domain-like"/>
    <property type="match status" value="1"/>
</dbReference>
<protein>
    <recommendedName>
        <fullName evidence="9">Beta-glucuronidase</fullName>
    </recommendedName>
</protein>
<reference evidence="7 8" key="1">
    <citation type="submission" date="2016-01" db="EMBL/GenBank/DDBJ databases">
        <title>High potential of lignocellulose degradation of a new Verrucomicrobia species.</title>
        <authorList>
            <person name="Wang Y."/>
            <person name="Shi Y."/>
            <person name="Qiu Z."/>
            <person name="Liu S."/>
            <person name="Yang H."/>
        </authorList>
    </citation>
    <scope>NUCLEOTIDE SEQUENCE [LARGE SCALE GENOMIC DNA]</scope>
    <source>
        <strain evidence="7 8">TSB47</strain>
    </source>
</reference>
<dbReference type="Pfam" id="PF00703">
    <property type="entry name" value="Glyco_hydro_2"/>
    <property type="match status" value="1"/>
</dbReference>
<comment type="caution">
    <text evidence="7">The sequence shown here is derived from an EMBL/GenBank/DDBJ whole genome shotgun (WGS) entry which is preliminary data.</text>
</comment>
<evidence type="ECO:0000259" key="4">
    <source>
        <dbReference type="Pfam" id="PF00703"/>
    </source>
</evidence>
<dbReference type="InterPro" id="IPR017853">
    <property type="entry name" value="GH"/>
</dbReference>
<name>A0A178IL91_9BACT</name>
<dbReference type="Gene3D" id="3.20.20.80">
    <property type="entry name" value="Glycosidases"/>
    <property type="match status" value="1"/>
</dbReference>
<dbReference type="SUPFAM" id="SSF51445">
    <property type="entry name" value="(Trans)glycosidases"/>
    <property type="match status" value="1"/>
</dbReference>
<dbReference type="Proteomes" id="UP000078486">
    <property type="component" value="Unassembled WGS sequence"/>
</dbReference>
<feature type="domain" description="Glycoside hydrolase family 2 immunoglobulin-like beta-sandwich" evidence="4">
    <location>
        <begin position="248"/>
        <end position="329"/>
    </location>
</feature>
<dbReference type="InterPro" id="IPR036156">
    <property type="entry name" value="Beta-gal/glucu_dom_sf"/>
</dbReference>
<evidence type="ECO:0000259" key="6">
    <source>
        <dbReference type="Pfam" id="PF02837"/>
    </source>
</evidence>
<dbReference type="PANTHER" id="PTHR42732">
    <property type="entry name" value="BETA-GALACTOSIDASE"/>
    <property type="match status" value="1"/>
</dbReference>
<keyword evidence="3" id="KW-0326">Glycosidase</keyword>
<dbReference type="InterPro" id="IPR008979">
    <property type="entry name" value="Galactose-bd-like_sf"/>
</dbReference>
<dbReference type="InterPro" id="IPR006102">
    <property type="entry name" value="Ig-like_GH2"/>
</dbReference>
<dbReference type="Gene3D" id="2.60.40.10">
    <property type="entry name" value="Immunoglobulins"/>
    <property type="match status" value="1"/>
</dbReference>
<dbReference type="AlphaFoldDB" id="A0A178IL91"/>
<sequence>MSLPNPGGLRRLIILFVFLACAAYAQDAPSSIFMSIPPTNDELKTHGTAPLPHNLYARERIDLSGSWRFLVDPVERGLRNQYPRYTIPRDEKQQPLGGLLVEYDWDSAPAITVPGDWNTQSNPRLFWYEGLAWYRRHIAAPAQLAPGQRVFLYFEAANYRSHIYLNGEKLGVHEGGFTPFAFEVTGRLKAIGANSLVVGVDSKRQFGNVPGSDADWFNYGGITRPVWLVITPGSFIQHYSLALSEHAGREIITATVRLDGAHSADAAVTIRIPELKLETIVRTDAQGCATFKLFPAPGALARWSPESPKLYAVIIATDTDRIEDRIGFRTIAVRGDDIILNGRSIFLRGISIHEERIGIREDDGGRKLDWNDARRLLTEAKALGCNFVRLAHYPHSEKMTRLADELGLLVWSEIPVYQEDIPYTDPHTLKLARRMQSDNIARDQNRASVIIWSVANETPLTSARLAFLRTLIADARAQDPSRLISAALNRSPNGSDREIVIDDPLGEHLDVLAYNTYIGWYGALSPADIPSVTWRTIYHKPLLLSEFGTDAKCGTRGQKESRWTEEYQAWFYEQTLAGASRTPWIKGLSPWILKDFRSPRRFRADYQNYWNRKGLISETGERKQAWQVLHDFYTNNDNPP</sequence>
<gene>
    <name evidence="7" type="ORF">AW736_09600</name>
</gene>
<dbReference type="SUPFAM" id="SSF49303">
    <property type="entry name" value="beta-Galactosidase/glucuronidase domain"/>
    <property type="match status" value="1"/>
</dbReference>
<dbReference type="InterPro" id="IPR006101">
    <property type="entry name" value="Glyco_hydro_2"/>
</dbReference>
<evidence type="ECO:0008006" key="9">
    <source>
        <dbReference type="Google" id="ProtNLM"/>
    </source>
</evidence>
<feature type="domain" description="Glycoside hydrolase family 2 catalytic" evidence="5">
    <location>
        <begin position="331"/>
        <end position="575"/>
    </location>
</feature>
<keyword evidence="8" id="KW-1185">Reference proteome</keyword>
<keyword evidence="2" id="KW-0378">Hydrolase</keyword>
<dbReference type="GO" id="GO:0004553">
    <property type="term" value="F:hydrolase activity, hydrolyzing O-glycosyl compounds"/>
    <property type="evidence" value="ECO:0007669"/>
    <property type="project" value="InterPro"/>
</dbReference>
<comment type="similarity">
    <text evidence="1">Belongs to the glycosyl hydrolase 2 family.</text>
</comment>
<dbReference type="OrthoDB" id="9801077at2"/>
<dbReference type="EMBL" id="LRRQ01000075">
    <property type="protein sequence ID" value="OAM90035.1"/>
    <property type="molecule type" value="Genomic_DNA"/>
</dbReference>
<evidence type="ECO:0000256" key="2">
    <source>
        <dbReference type="ARBA" id="ARBA00022801"/>
    </source>
</evidence>